<feature type="transmembrane region" description="Helical" evidence="1">
    <location>
        <begin position="51"/>
        <end position="72"/>
    </location>
</feature>
<evidence type="ECO:0000313" key="2">
    <source>
        <dbReference type="EMBL" id="KAK9128556.1"/>
    </source>
</evidence>
<organism evidence="2 3">
    <name type="scientific">Stephania yunnanensis</name>
    <dbReference type="NCBI Taxonomy" id="152371"/>
    <lineage>
        <taxon>Eukaryota</taxon>
        <taxon>Viridiplantae</taxon>
        <taxon>Streptophyta</taxon>
        <taxon>Embryophyta</taxon>
        <taxon>Tracheophyta</taxon>
        <taxon>Spermatophyta</taxon>
        <taxon>Magnoliopsida</taxon>
        <taxon>Ranunculales</taxon>
        <taxon>Menispermaceae</taxon>
        <taxon>Menispermoideae</taxon>
        <taxon>Cissampelideae</taxon>
        <taxon>Stephania</taxon>
    </lineage>
</organism>
<accession>A0AAP0J6S9</accession>
<keyword evidence="1" id="KW-0472">Membrane</keyword>
<keyword evidence="1" id="KW-0812">Transmembrane</keyword>
<sequence length="77" mass="9110">MSYCLELREKRDGGYNRDHEYLLGKKINRVADQAKRRLVTTSEPAEDCYDLLLYVLYAFVLHFYVHAFTFGLSDRNT</sequence>
<evidence type="ECO:0000256" key="1">
    <source>
        <dbReference type="SAM" id="Phobius"/>
    </source>
</evidence>
<gene>
    <name evidence="2" type="ORF">Syun_017353</name>
</gene>
<dbReference type="EMBL" id="JBBNAF010000007">
    <property type="protein sequence ID" value="KAK9128556.1"/>
    <property type="molecule type" value="Genomic_DNA"/>
</dbReference>
<evidence type="ECO:0000313" key="3">
    <source>
        <dbReference type="Proteomes" id="UP001420932"/>
    </source>
</evidence>
<name>A0AAP0J6S9_9MAGN</name>
<dbReference type="Proteomes" id="UP001420932">
    <property type="component" value="Unassembled WGS sequence"/>
</dbReference>
<keyword evidence="1" id="KW-1133">Transmembrane helix</keyword>
<keyword evidence="3" id="KW-1185">Reference proteome</keyword>
<reference evidence="2 3" key="1">
    <citation type="submission" date="2024-01" db="EMBL/GenBank/DDBJ databases">
        <title>Genome assemblies of Stephania.</title>
        <authorList>
            <person name="Yang L."/>
        </authorList>
    </citation>
    <scope>NUCLEOTIDE SEQUENCE [LARGE SCALE GENOMIC DNA]</scope>
    <source>
        <strain evidence="2">YNDBR</strain>
        <tissue evidence="2">Leaf</tissue>
    </source>
</reference>
<comment type="caution">
    <text evidence="2">The sequence shown here is derived from an EMBL/GenBank/DDBJ whole genome shotgun (WGS) entry which is preliminary data.</text>
</comment>
<dbReference type="AlphaFoldDB" id="A0AAP0J6S9"/>
<proteinExistence type="predicted"/>
<protein>
    <submittedName>
        <fullName evidence="2">Uncharacterized protein</fullName>
    </submittedName>
</protein>